<evidence type="ECO:0000313" key="3">
    <source>
        <dbReference type="EMBL" id="GGI68341.1"/>
    </source>
</evidence>
<sequence length="143" mass="16016">MALDRLIAETMLLIGSIYLGYVLFTVLGHMTPVLSLTNSMNQMASASIYVPDAVIVSNETGNQLYLVIYNNGRIPITLREVYIENQGNSTPIDIGNVYLTPGNYIVLHYETHYTQCRVNIVFCVANTTICMMYDTNTTQYVIS</sequence>
<dbReference type="RefSeq" id="WP_188602298.1">
    <property type="nucleotide sequence ID" value="NZ_AP026830.1"/>
</dbReference>
<evidence type="ECO:0000313" key="2">
    <source>
        <dbReference type="EMBL" id="BDR92045.1"/>
    </source>
</evidence>
<evidence type="ECO:0000313" key="5">
    <source>
        <dbReference type="Proteomes" id="UP001060771"/>
    </source>
</evidence>
<keyword evidence="1" id="KW-0812">Transmembrane</keyword>
<dbReference type="EMBL" id="AP026830">
    <property type="protein sequence ID" value="BDR92045.1"/>
    <property type="molecule type" value="Genomic_DNA"/>
</dbReference>
<accession>A0A830EE81</accession>
<evidence type="ECO:0000256" key="1">
    <source>
        <dbReference type="SAM" id="Phobius"/>
    </source>
</evidence>
<organism evidence="3 4">
    <name type="scientific">Vulcanisaeta souniana JCM 11219</name>
    <dbReference type="NCBI Taxonomy" id="1293586"/>
    <lineage>
        <taxon>Archaea</taxon>
        <taxon>Thermoproteota</taxon>
        <taxon>Thermoprotei</taxon>
        <taxon>Thermoproteales</taxon>
        <taxon>Thermoproteaceae</taxon>
        <taxon>Vulcanisaeta</taxon>
    </lineage>
</organism>
<reference evidence="2" key="4">
    <citation type="journal article" date="2023" name="Microbiol. Resour. Announc.">
        <title>Complete Genome Sequence of Vulcanisaeta souniana Strain IC-059, a Hyperthermophilic Archaeon Isolated from Hot Spring Water in Japan.</title>
        <authorList>
            <person name="Kato S."/>
            <person name="Itoh T."/>
            <person name="Wu L."/>
            <person name="Ma J."/>
            <person name="Ohkuma M."/>
        </authorList>
    </citation>
    <scope>NUCLEOTIDE SEQUENCE</scope>
    <source>
        <strain evidence="2">JCM 11219</strain>
    </source>
</reference>
<keyword evidence="5" id="KW-1185">Reference proteome</keyword>
<dbReference type="Proteomes" id="UP001060771">
    <property type="component" value="Chromosome"/>
</dbReference>
<dbReference type="OrthoDB" id="26863at2157"/>
<dbReference type="GeneID" id="76206683"/>
<evidence type="ECO:0000313" key="4">
    <source>
        <dbReference type="Proteomes" id="UP000657075"/>
    </source>
</evidence>
<proteinExistence type="predicted"/>
<reference evidence="3" key="2">
    <citation type="submission" date="2020-09" db="EMBL/GenBank/DDBJ databases">
        <authorList>
            <person name="Sun Q."/>
            <person name="Ohkuma M."/>
        </authorList>
    </citation>
    <scope>NUCLEOTIDE SEQUENCE</scope>
    <source>
        <strain evidence="3">JCM 11219</strain>
    </source>
</reference>
<name>A0A830EE81_9CREN</name>
<feature type="transmembrane region" description="Helical" evidence="1">
    <location>
        <begin position="12"/>
        <end position="30"/>
    </location>
</feature>
<reference evidence="3" key="1">
    <citation type="journal article" date="2014" name="Int. J. Syst. Evol. Microbiol.">
        <title>Complete genome sequence of Corynebacterium casei LMG S-19264T (=DSM 44701T), isolated from a smear-ripened cheese.</title>
        <authorList>
            <consortium name="US DOE Joint Genome Institute (JGI-PGF)"/>
            <person name="Walter F."/>
            <person name="Albersmeier A."/>
            <person name="Kalinowski J."/>
            <person name="Ruckert C."/>
        </authorList>
    </citation>
    <scope>NUCLEOTIDE SEQUENCE</scope>
    <source>
        <strain evidence="3">JCM 11219</strain>
    </source>
</reference>
<dbReference type="Proteomes" id="UP000657075">
    <property type="component" value="Unassembled WGS sequence"/>
</dbReference>
<reference evidence="5" key="3">
    <citation type="submission" date="2022-09" db="EMBL/GenBank/DDBJ databases">
        <title>Complete genome sequence of Vulcanisaeta souniana.</title>
        <authorList>
            <person name="Kato S."/>
            <person name="Itoh T."/>
            <person name="Ohkuma M."/>
        </authorList>
    </citation>
    <scope>NUCLEOTIDE SEQUENCE [LARGE SCALE GENOMIC DNA]</scope>
    <source>
        <strain evidence="5">JCM 11219</strain>
    </source>
</reference>
<protein>
    <submittedName>
        <fullName evidence="3">Uncharacterized protein</fullName>
    </submittedName>
</protein>
<dbReference type="EMBL" id="BMNM01000001">
    <property type="protein sequence ID" value="GGI68341.1"/>
    <property type="molecule type" value="Genomic_DNA"/>
</dbReference>
<gene>
    <name evidence="3" type="ORF">GCM10007112_01690</name>
    <name evidence="2" type="ORF">Vsou_11380</name>
</gene>
<keyword evidence="1" id="KW-0472">Membrane</keyword>
<dbReference type="AlphaFoldDB" id="A0A830EE81"/>
<keyword evidence="1" id="KW-1133">Transmembrane helix</keyword>